<evidence type="ECO:0000313" key="10">
    <source>
        <dbReference type="Proteomes" id="UP000233080"/>
    </source>
</evidence>
<keyword evidence="4" id="KW-0687">Ribonucleoprotein</keyword>
<proteinExistence type="inferred from homology"/>
<dbReference type="Pfam" id="PF00428">
    <property type="entry name" value="Ribosomal_60s"/>
    <property type="match status" value="1"/>
</dbReference>
<dbReference type="GO" id="GO:0003735">
    <property type="term" value="F:structural constituent of ribosome"/>
    <property type="evidence" value="ECO:0007669"/>
    <property type="project" value="TreeGrafter"/>
</dbReference>
<dbReference type="Pfam" id="PF17777">
    <property type="entry name" value="RL10P_insert"/>
    <property type="match status" value="1"/>
</dbReference>
<feature type="region of interest" description="Disordered" evidence="7">
    <location>
        <begin position="241"/>
        <end position="264"/>
    </location>
</feature>
<dbReference type="GO" id="GO:0070180">
    <property type="term" value="F:large ribosomal subunit rRNA binding"/>
    <property type="evidence" value="ECO:0007669"/>
    <property type="project" value="TreeGrafter"/>
</dbReference>
<dbReference type="PANTHER" id="PTHR45699:SF3">
    <property type="entry name" value="LARGE RIBOSOMAL SUBUNIT PROTEIN UL10"/>
    <property type="match status" value="1"/>
</dbReference>
<sequence>MPREYRATWIPNHFLKIIQLLDDYPKCFVVGADYVGSRQMQQIRMSLRGKAVVLMGKNAMMRHLENSPALEKLLPCFRGNVGFAFTKEDLTEITDMLLASKVPAATHAGAITPCEVTVPAQNTGLGPEKTSFFHTLGITTKISRGTIEILSDVFDNGSIYSPECVRNIASVCLQIGYPTVASVPHSIINGSKGVVALSVETDDTFPLAEKVKAFLADPSAFVAAPPVAAATMAAPAAAGAAPAKVEAKEESEESDEDMGFGLFD</sequence>
<evidence type="ECO:0000256" key="1">
    <source>
        <dbReference type="ARBA" id="ARBA00002200"/>
    </source>
</evidence>
<protein>
    <recommendedName>
        <fullName evidence="5">Large ribosomal subunit protein uL10</fullName>
    </recommendedName>
    <alternativeName>
        <fullName evidence="6">60S acidic ribosomal protein P0</fullName>
    </alternativeName>
</protein>
<dbReference type="GO" id="GO:0000027">
    <property type="term" value="P:ribosomal large subunit assembly"/>
    <property type="evidence" value="ECO:0007669"/>
    <property type="project" value="TreeGrafter"/>
</dbReference>
<dbReference type="GO" id="GO:0002181">
    <property type="term" value="P:cytoplasmic translation"/>
    <property type="evidence" value="ECO:0007669"/>
    <property type="project" value="TreeGrafter"/>
</dbReference>
<evidence type="ECO:0000256" key="2">
    <source>
        <dbReference type="ARBA" id="ARBA00008889"/>
    </source>
</evidence>
<evidence type="ECO:0000256" key="6">
    <source>
        <dbReference type="ARBA" id="ARBA00035444"/>
    </source>
</evidence>
<comment type="function">
    <text evidence="1">Ribosomal protein P0 is the functional equivalent of E.coli protein L10.</text>
</comment>
<dbReference type="InterPro" id="IPR040637">
    <property type="entry name" value="Ribosomal_uL10-like_insert"/>
</dbReference>
<dbReference type="InterPro" id="IPR001790">
    <property type="entry name" value="Ribosomal_uL10"/>
</dbReference>
<evidence type="ECO:0000259" key="8">
    <source>
        <dbReference type="Pfam" id="PF17777"/>
    </source>
</evidence>
<name>A0A2K5KEW8_COLAP</name>
<dbReference type="Pfam" id="PF00466">
    <property type="entry name" value="Ribosomal_L10"/>
    <property type="match status" value="1"/>
</dbReference>
<dbReference type="PANTHER" id="PTHR45699">
    <property type="entry name" value="60S ACIDIC RIBOSOMAL PROTEIN P0"/>
    <property type="match status" value="1"/>
</dbReference>
<comment type="similarity">
    <text evidence="2">Belongs to the universal ribosomal protein uL10 family.</text>
</comment>
<dbReference type="InterPro" id="IPR050323">
    <property type="entry name" value="Ribosomal_protein_uL10"/>
</dbReference>
<dbReference type="CDD" id="cd05795">
    <property type="entry name" value="Ribosomal_P0_L10e"/>
    <property type="match status" value="1"/>
</dbReference>
<evidence type="ECO:0000256" key="5">
    <source>
        <dbReference type="ARBA" id="ARBA00035202"/>
    </source>
</evidence>
<organism evidence="9 10">
    <name type="scientific">Colobus angolensis palliatus</name>
    <name type="common">Peters' Angolan colobus</name>
    <dbReference type="NCBI Taxonomy" id="336983"/>
    <lineage>
        <taxon>Eukaryota</taxon>
        <taxon>Metazoa</taxon>
        <taxon>Chordata</taxon>
        <taxon>Craniata</taxon>
        <taxon>Vertebrata</taxon>
        <taxon>Euteleostomi</taxon>
        <taxon>Mammalia</taxon>
        <taxon>Eutheria</taxon>
        <taxon>Euarchontoglires</taxon>
        <taxon>Primates</taxon>
        <taxon>Haplorrhini</taxon>
        <taxon>Catarrhini</taxon>
        <taxon>Cercopithecidae</taxon>
        <taxon>Colobinae</taxon>
        <taxon>Colobus</taxon>
    </lineage>
</organism>
<accession>A0A2K5KEW8</accession>
<dbReference type="Proteomes" id="UP000233080">
    <property type="component" value="Unassembled WGS sequence"/>
</dbReference>
<reference evidence="9" key="2">
    <citation type="submission" date="2025-09" db="UniProtKB">
        <authorList>
            <consortium name="Ensembl"/>
        </authorList>
    </citation>
    <scope>IDENTIFICATION</scope>
</reference>
<dbReference type="Gene3D" id="3.30.70.1730">
    <property type="match status" value="1"/>
</dbReference>
<dbReference type="SUPFAM" id="SSF160369">
    <property type="entry name" value="Ribosomal protein L10-like"/>
    <property type="match status" value="1"/>
</dbReference>
<feature type="domain" description="Large ribosomal subunit protein uL10-like insertion" evidence="8">
    <location>
        <begin position="108"/>
        <end position="153"/>
    </location>
</feature>
<keyword evidence="3" id="KW-0689">Ribosomal protein</keyword>
<dbReference type="Ensembl" id="ENSCANT00000062891.1">
    <property type="protein sequence ID" value="ENSCANP00000039630.1"/>
    <property type="gene ID" value="ENSCANG00000043482.1"/>
</dbReference>
<keyword evidence="10" id="KW-1185">Reference proteome</keyword>
<evidence type="ECO:0000313" key="9">
    <source>
        <dbReference type="Ensembl" id="ENSCANP00000039630.1"/>
    </source>
</evidence>
<dbReference type="AlphaFoldDB" id="A0A2K5KEW8"/>
<dbReference type="InterPro" id="IPR043141">
    <property type="entry name" value="Ribosomal_uL10-like_sf"/>
</dbReference>
<evidence type="ECO:0000256" key="7">
    <source>
        <dbReference type="SAM" id="MobiDB-lite"/>
    </source>
</evidence>
<evidence type="ECO:0000256" key="4">
    <source>
        <dbReference type="ARBA" id="ARBA00023274"/>
    </source>
</evidence>
<dbReference type="GO" id="GO:0022625">
    <property type="term" value="C:cytosolic large ribosomal subunit"/>
    <property type="evidence" value="ECO:0007669"/>
    <property type="project" value="TreeGrafter"/>
</dbReference>
<reference evidence="9" key="1">
    <citation type="submission" date="2025-08" db="UniProtKB">
        <authorList>
            <consortium name="Ensembl"/>
        </authorList>
    </citation>
    <scope>IDENTIFICATION</scope>
</reference>
<feature type="compositionally biased region" description="Acidic residues" evidence="7">
    <location>
        <begin position="249"/>
        <end position="258"/>
    </location>
</feature>
<evidence type="ECO:0000256" key="3">
    <source>
        <dbReference type="ARBA" id="ARBA00022980"/>
    </source>
</evidence>